<dbReference type="AlphaFoldDB" id="A0A8J1UDJ8"/>
<proteinExistence type="predicted"/>
<dbReference type="EMBL" id="CAIIXF020000001">
    <property type="protein sequence ID" value="CAH1773142.1"/>
    <property type="molecule type" value="Genomic_DNA"/>
</dbReference>
<accession>A0A8J1UDJ8</accession>
<organism evidence="1 2">
    <name type="scientific">Owenia fusiformis</name>
    <name type="common">Polychaete worm</name>
    <dbReference type="NCBI Taxonomy" id="6347"/>
    <lineage>
        <taxon>Eukaryota</taxon>
        <taxon>Metazoa</taxon>
        <taxon>Spiralia</taxon>
        <taxon>Lophotrochozoa</taxon>
        <taxon>Annelida</taxon>
        <taxon>Polychaeta</taxon>
        <taxon>Sedentaria</taxon>
        <taxon>Canalipalpata</taxon>
        <taxon>Sabellida</taxon>
        <taxon>Oweniida</taxon>
        <taxon>Oweniidae</taxon>
        <taxon>Owenia</taxon>
    </lineage>
</organism>
<keyword evidence="2" id="KW-1185">Reference proteome</keyword>
<gene>
    <name evidence="1" type="ORF">OFUS_LOCUS783</name>
</gene>
<evidence type="ECO:0000313" key="1">
    <source>
        <dbReference type="EMBL" id="CAH1773142.1"/>
    </source>
</evidence>
<reference evidence="1" key="1">
    <citation type="submission" date="2022-03" db="EMBL/GenBank/DDBJ databases">
        <authorList>
            <person name="Martin C."/>
        </authorList>
    </citation>
    <scope>NUCLEOTIDE SEQUENCE</scope>
</reference>
<dbReference type="Proteomes" id="UP000749559">
    <property type="component" value="Unassembled WGS sequence"/>
</dbReference>
<evidence type="ECO:0000313" key="2">
    <source>
        <dbReference type="Proteomes" id="UP000749559"/>
    </source>
</evidence>
<name>A0A8J1UDJ8_OWEFU</name>
<sequence length="155" mass="18533">MIWRTSLQCGVQRSKLSPRRSKFLELGYPTWWSSKRWVIFLQKQFPNIPKVSKAEKQLEKMRFTPNFDNFGIYQIFRLAHNSDNSLLEDDRKKIYAKYTLYSVQSHLKFLLKMLLGKSNCVLSTQGINTEINIYKIKNCLVVIITFYWWLSYGKF</sequence>
<comment type="caution">
    <text evidence="1">The sequence shown here is derived from an EMBL/GenBank/DDBJ whole genome shotgun (WGS) entry which is preliminary data.</text>
</comment>
<protein>
    <submittedName>
        <fullName evidence="1">Uncharacterized protein</fullName>
    </submittedName>
</protein>